<proteinExistence type="predicted"/>
<dbReference type="EMBL" id="CP011125">
    <property type="protein sequence ID" value="AKF08549.1"/>
    <property type="molecule type" value="Genomic_DNA"/>
</dbReference>
<gene>
    <name evidence="2" type="ORF">DB32_005698</name>
</gene>
<dbReference type="STRING" id="927083.DB32_005698"/>
<evidence type="ECO:0000313" key="3">
    <source>
        <dbReference type="Proteomes" id="UP000034883"/>
    </source>
</evidence>
<sequence>MNARMTLPAGSCGACGVAIDVATAELDDQGRPVCRGCVDRADLRAGQARSTAAISGAASSAALLAFVSCFAGLYTAVPAVFVGAGALVAARTSDRMTPGSVATWVYVAAGFGLIVGLLRVLGLVAMMLAIAS</sequence>
<feature type="transmembrane region" description="Helical" evidence="1">
    <location>
        <begin position="101"/>
        <end position="131"/>
    </location>
</feature>
<evidence type="ECO:0000256" key="1">
    <source>
        <dbReference type="SAM" id="Phobius"/>
    </source>
</evidence>
<name>A0A0F6SGE4_9BACT</name>
<dbReference type="AlphaFoldDB" id="A0A0F6SGE4"/>
<dbReference type="KEGG" id="samy:DB32_005698"/>
<keyword evidence="1" id="KW-1133">Transmembrane helix</keyword>
<organism evidence="2 3">
    <name type="scientific">Sandaracinus amylolyticus</name>
    <dbReference type="NCBI Taxonomy" id="927083"/>
    <lineage>
        <taxon>Bacteria</taxon>
        <taxon>Pseudomonadati</taxon>
        <taxon>Myxococcota</taxon>
        <taxon>Polyangia</taxon>
        <taxon>Polyangiales</taxon>
        <taxon>Sandaracinaceae</taxon>
        <taxon>Sandaracinus</taxon>
    </lineage>
</organism>
<reference evidence="2 3" key="1">
    <citation type="submission" date="2015-03" db="EMBL/GenBank/DDBJ databases">
        <title>Genome assembly of Sandaracinus amylolyticus DSM 53668.</title>
        <authorList>
            <person name="Sharma G."/>
            <person name="Subramanian S."/>
        </authorList>
    </citation>
    <scope>NUCLEOTIDE SEQUENCE [LARGE SCALE GENOMIC DNA]</scope>
    <source>
        <strain evidence="2 3">DSM 53668</strain>
    </source>
</reference>
<accession>A0A0F6SGE4</accession>
<evidence type="ECO:0000313" key="2">
    <source>
        <dbReference type="EMBL" id="AKF08549.1"/>
    </source>
</evidence>
<keyword evidence="1" id="KW-0812">Transmembrane</keyword>
<protein>
    <submittedName>
        <fullName evidence="2">Uncharacterized protein</fullName>
    </submittedName>
</protein>
<dbReference type="Proteomes" id="UP000034883">
    <property type="component" value="Chromosome"/>
</dbReference>
<feature type="transmembrane region" description="Helical" evidence="1">
    <location>
        <begin position="63"/>
        <end position="89"/>
    </location>
</feature>
<keyword evidence="3" id="KW-1185">Reference proteome</keyword>
<keyword evidence="1" id="KW-0472">Membrane</keyword>